<feature type="transmembrane region" description="Helical" evidence="2">
    <location>
        <begin position="6"/>
        <end position="25"/>
    </location>
</feature>
<feature type="domain" description="DUF4097" evidence="3">
    <location>
        <begin position="56"/>
        <end position="231"/>
    </location>
</feature>
<dbReference type="AlphaFoldDB" id="A0A0R1WYL3"/>
<keyword evidence="2" id="KW-0472">Membrane</keyword>
<evidence type="ECO:0000259" key="3">
    <source>
        <dbReference type="Pfam" id="PF13349"/>
    </source>
</evidence>
<name>A0A0R1WYL3_9LACO</name>
<dbReference type="RefSeq" id="WP_025022895.1">
    <property type="nucleotide sequence ID" value="NZ_AZGD01000020.1"/>
</dbReference>
<evidence type="ECO:0000313" key="5">
    <source>
        <dbReference type="Proteomes" id="UP000051054"/>
    </source>
</evidence>
<dbReference type="Proteomes" id="UP000051054">
    <property type="component" value="Unassembled WGS sequence"/>
</dbReference>
<keyword evidence="2" id="KW-0812">Transmembrane</keyword>
<reference evidence="4 5" key="1">
    <citation type="journal article" date="2015" name="Genome Announc.">
        <title>Expanding the biotechnology potential of lactobacilli through comparative genomics of 213 strains and associated genera.</title>
        <authorList>
            <person name="Sun Z."/>
            <person name="Harris H.M."/>
            <person name="McCann A."/>
            <person name="Guo C."/>
            <person name="Argimon S."/>
            <person name="Zhang W."/>
            <person name="Yang X."/>
            <person name="Jeffery I.B."/>
            <person name="Cooney J.C."/>
            <person name="Kagawa T.F."/>
            <person name="Liu W."/>
            <person name="Song Y."/>
            <person name="Salvetti E."/>
            <person name="Wrobel A."/>
            <person name="Rasinkangas P."/>
            <person name="Parkhill J."/>
            <person name="Rea M.C."/>
            <person name="O'Sullivan O."/>
            <person name="Ritari J."/>
            <person name="Douillard F.P."/>
            <person name="Paul Ross R."/>
            <person name="Yang R."/>
            <person name="Briner A.E."/>
            <person name="Felis G.E."/>
            <person name="de Vos W.M."/>
            <person name="Barrangou R."/>
            <person name="Klaenhammer T.R."/>
            <person name="Caufield P.W."/>
            <person name="Cui Y."/>
            <person name="Zhang H."/>
            <person name="O'Toole P.W."/>
        </authorList>
    </citation>
    <scope>NUCLEOTIDE SEQUENCE [LARGE SCALE GENOMIC DNA]</scope>
    <source>
        <strain evidence="4 5">DSM 18933</strain>
    </source>
</reference>
<evidence type="ECO:0000256" key="1">
    <source>
        <dbReference type="SAM" id="MobiDB-lite"/>
    </source>
</evidence>
<gene>
    <name evidence="4" type="ORF">FC40_GL001158</name>
</gene>
<keyword evidence="2" id="KW-1133">Transmembrane helix</keyword>
<dbReference type="InterPro" id="IPR025164">
    <property type="entry name" value="Toastrack_DUF4097"/>
</dbReference>
<protein>
    <recommendedName>
        <fullName evidence="3">DUF4097 domain-containing protein</fullName>
    </recommendedName>
</protein>
<dbReference type="OrthoDB" id="2317492at2"/>
<dbReference type="Pfam" id="PF13349">
    <property type="entry name" value="DUF4097"/>
    <property type="match status" value="1"/>
</dbReference>
<dbReference type="eggNOG" id="COG3595">
    <property type="taxonomic scope" value="Bacteria"/>
</dbReference>
<feature type="region of interest" description="Disordered" evidence="1">
    <location>
        <begin position="302"/>
        <end position="328"/>
    </location>
</feature>
<dbReference type="STRING" id="1423755.FC40_GL001158"/>
<keyword evidence="5" id="KW-1185">Reference proteome</keyword>
<comment type="caution">
    <text evidence="4">The sequence shown here is derived from an EMBL/GenBank/DDBJ whole genome shotgun (WGS) entry which is preliminary data.</text>
</comment>
<organism evidence="4 5">
    <name type="scientific">Ligilactobacillus hayakitensis DSM 18933 = JCM 14209</name>
    <dbReference type="NCBI Taxonomy" id="1423755"/>
    <lineage>
        <taxon>Bacteria</taxon>
        <taxon>Bacillati</taxon>
        <taxon>Bacillota</taxon>
        <taxon>Bacilli</taxon>
        <taxon>Lactobacillales</taxon>
        <taxon>Lactobacillaceae</taxon>
        <taxon>Ligilactobacillus</taxon>
    </lineage>
</organism>
<evidence type="ECO:0000313" key="4">
    <source>
        <dbReference type="EMBL" id="KRM20022.1"/>
    </source>
</evidence>
<proteinExistence type="predicted"/>
<sequence length="328" mass="35985">MKKTFITGWIVLIVGALLFALGYSLHGNKAIYMQNNKPVIVEPKKKTFNRQVKAFKNLKVNVSEVDVEIKTGDKFNVKYVGDNYHEPTVKLQNETLTLAQTKHNPHFRHNVSFRIDAKDGIVLSDKTNYKNKLVVTIPEDASIDELNGGIDDGKVTLSNVTMKNTKLSLAESELNLNHAQLDNVKITADDTDMKLDNSNLSVGNIDTDNGSIIFNRGSLRQVGIKVSDGDVTIDNVSLEGGNLDVENGDININNTQVQAGYQIKNIDGDLKVKQTTAEGYDVHVVDGSVKLFKATKEDGGRLDKNATSQNTLKVQVEDGDADVNGGQE</sequence>
<dbReference type="EMBL" id="AZGD01000020">
    <property type="protein sequence ID" value="KRM20022.1"/>
    <property type="molecule type" value="Genomic_DNA"/>
</dbReference>
<accession>A0A0R1WYL3</accession>
<dbReference type="PATRIC" id="fig|1423755.3.peg.1221"/>
<evidence type="ECO:0000256" key="2">
    <source>
        <dbReference type="SAM" id="Phobius"/>
    </source>
</evidence>